<dbReference type="STRING" id="1560345.AWL63_16820"/>
<dbReference type="InterPro" id="IPR036761">
    <property type="entry name" value="TTHA0802/YceI-like_sf"/>
</dbReference>
<gene>
    <name evidence="3" type="ORF">AWL63_16820</name>
</gene>
<evidence type="ECO:0000259" key="2">
    <source>
        <dbReference type="SMART" id="SM00867"/>
    </source>
</evidence>
<dbReference type="RefSeq" id="WP_069205891.1">
    <property type="nucleotide sequence ID" value="NZ_CP014168.1"/>
</dbReference>
<sequence length="208" mass="21934">MRRFVLALSLAASAVAVPLAAQMHRPDMLHGAGAPAEVKAGTYAVESNHTQVAFSISHMGISPFAGWFSGASGSLKLDPAKLDATTLNVTIPIASVQTTSGQLVEELKSADWFDAAKYPTATFRSTKVTAIGPDSARVEGDLTLHGVTKPAVIEARFFGAATNPMSKKPSVGFLGRMSINRSEFGVTKYVPLVSDQTVLVINAAFELQ</sequence>
<accession>A0A1B3ZD48</accession>
<evidence type="ECO:0000313" key="3">
    <source>
        <dbReference type="EMBL" id="AOH85358.1"/>
    </source>
</evidence>
<reference evidence="3 4" key="1">
    <citation type="submission" date="2016-01" db="EMBL/GenBank/DDBJ databases">
        <title>Complete genome and mega plasmid sequence of Sphingomonas panacis DCY99 elicits systemic resistance in rice to Xanthomonas oryzae.</title>
        <authorList>
            <person name="Kim Y.J."/>
            <person name="Yang D.C."/>
            <person name="Sing P."/>
        </authorList>
    </citation>
    <scope>NUCLEOTIDE SEQUENCE [LARGE SCALE GENOMIC DNA]</scope>
    <source>
        <strain evidence="3 4">DCY99</strain>
    </source>
</reference>
<feature type="signal peptide" evidence="1">
    <location>
        <begin position="1"/>
        <end position="20"/>
    </location>
</feature>
<dbReference type="Proteomes" id="UP000094256">
    <property type="component" value="Chromosome"/>
</dbReference>
<dbReference type="Gene3D" id="2.40.128.110">
    <property type="entry name" value="Lipid/polyisoprenoid-binding, YceI-like"/>
    <property type="match status" value="1"/>
</dbReference>
<dbReference type="SMART" id="SM00867">
    <property type="entry name" value="YceI"/>
    <property type="match status" value="1"/>
</dbReference>
<dbReference type="SUPFAM" id="SSF101874">
    <property type="entry name" value="YceI-like"/>
    <property type="match status" value="1"/>
</dbReference>
<dbReference type="AlphaFoldDB" id="A0A1B3ZD48"/>
<organism evidence="3 4">
    <name type="scientific">Sphingomonas panacis</name>
    <dbReference type="NCBI Taxonomy" id="1560345"/>
    <lineage>
        <taxon>Bacteria</taxon>
        <taxon>Pseudomonadati</taxon>
        <taxon>Pseudomonadota</taxon>
        <taxon>Alphaproteobacteria</taxon>
        <taxon>Sphingomonadales</taxon>
        <taxon>Sphingomonadaceae</taxon>
        <taxon>Sphingomonas</taxon>
    </lineage>
</organism>
<proteinExistence type="predicted"/>
<name>A0A1B3ZD48_9SPHN</name>
<feature type="chain" id="PRO_5008556340" evidence="1">
    <location>
        <begin position="21"/>
        <end position="208"/>
    </location>
</feature>
<evidence type="ECO:0000313" key="4">
    <source>
        <dbReference type="Proteomes" id="UP000094256"/>
    </source>
</evidence>
<keyword evidence="4" id="KW-1185">Reference proteome</keyword>
<feature type="domain" description="Lipid/polyisoprenoid-binding YceI-like" evidence="2">
    <location>
        <begin position="42"/>
        <end position="206"/>
    </location>
</feature>
<dbReference type="PANTHER" id="PTHR34406:SF1">
    <property type="entry name" value="PROTEIN YCEI"/>
    <property type="match status" value="1"/>
</dbReference>
<evidence type="ECO:0000256" key="1">
    <source>
        <dbReference type="SAM" id="SignalP"/>
    </source>
</evidence>
<protein>
    <submittedName>
        <fullName evidence="3">Polyisoprenoid-binding protein</fullName>
    </submittedName>
</protein>
<dbReference type="Pfam" id="PF04264">
    <property type="entry name" value="YceI"/>
    <property type="match status" value="1"/>
</dbReference>
<dbReference type="PANTHER" id="PTHR34406">
    <property type="entry name" value="PROTEIN YCEI"/>
    <property type="match status" value="1"/>
</dbReference>
<keyword evidence="1" id="KW-0732">Signal</keyword>
<dbReference type="OrthoDB" id="9811006at2"/>
<dbReference type="EMBL" id="CP014168">
    <property type="protein sequence ID" value="AOH85358.1"/>
    <property type="molecule type" value="Genomic_DNA"/>
</dbReference>
<dbReference type="KEGG" id="span:AWL63_16820"/>
<dbReference type="InterPro" id="IPR007372">
    <property type="entry name" value="Lipid/polyisoprenoid-bd_YceI"/>
</dbReference>